<dbReference type="PANTHER" id="PTHR34389:SF2">
    <property type="entry name" value="L-RHAMNOSE MUTAROTASE"/>
    <property type="match status" value="1"/>
</dbReference>
<dbReference type="RefSeq" id="WP_114592236.1">
    <property type="nucleotide sequence ID" value="NZ_CP031165.1"/>
</dbReference>
<dbReference type="Pfam" id="PF05336">
    <property type="entry name" value="rhaM"/>
    <property type="match status" value="1"/>
</dbReference>
<dbReference type="EMBL" id="CP031165">
    <property type="protein sequence ID" value="AXV07798.1"/>
    <property type="molecule type" value="Genomic_DNA"/>
</dbReference>
<dbReference type="SUPFAM" id="SSF54909">
    <property type="entry name" value="Dimeric alpha+beta barrel"/>
    <property type="match status" value="1"/>
</dbReference>
<reference evidence="1 2" key="1">
    <citation type="submission" date="2018-09" db="EMBL/GenBank/DDBJ databases">
        <title>Complete genome sequence of Euzebya sp. DY32-46 isolated from seawater of Pacific Ocean.</title>
        <authorList>
            <person name="Xu L."/>
            <person name="Wu Y.-H."/>
            <person name="Xu X.-W."/>
        </authorList>
    </citation>
    <scope>NUCLEOTIDE SEQUENCE [LARGE SCALE GENOMIC DNA]</scope>
    <source>
        <strain evidence="1 2">DY32-46</strain>
    </source>
</reference>
<sequence>MPRYCFTLQVDPRHLDAYRRDHAAVWPEMLRALADAGWRNYSLHLRDDGLLIGIVETEDFQRALDAMDATAVNDRWQAAMASYFADLDGPDGQHTAPDRAMQLVPEIFHLETQLAAADAHPTPEENPR</sequence>
<dbReference type="GO" id="GO:0016857">
    <property type="term" value="F:racemase and epimerase activity, acting on carbohydrates and derivatives"/>
    <property type="evidence" value="ECO:0007669"/>
    <property type="project" value="InterPro"/>
</dbReference>
<organism evidence="1 2">
    <name type="scientific">Euzebya pacifica</name>
    <dbReference type="NCBI Taxonomy" id="1608957"/>
    <lineage>
        <taxon>Bacteria</taxon>
        <taxon>Bacillati</taxon>
        <taxon>Actinomycetota</taxon>
        <taxon>Nitriliruptoria</taxon>
        <taxon>Euzebyales</taxon>
    </lineage>
</organism>
<protein>
    <submittedName>
        <fullName evidence="1">L-rhamnose mutarotase</fullName>
    </submittedName>
</protein>
<dbReference type="KEGG" id="euz:DVS28_a3122"/>
<dbReference type="AlphaFoldDB" id="A0A346Y001"/>
<dbReference type="Gene3D" id="3.30.70.100">
    <property type="match status" value="1"/>
</dbReference>
<dbReference type="Proteomes" id="UP000264006">
    <property type="component" value="Chromosome"/>
</dbReference>
<dbReference type="InterPro" id="IPR011008">
    <property type="entry name" value="Dimeric_a/b-barrel"/>
</dbReference>
<gene>
    <name evidence="1" type="ORF">DVS28_a3122</name>
</gene>
<dbReference type="PANTHER" id="PTHR34389">
    <property type="entry name" value="L-RHAMNOSE MUTAROTASE"/>
    <property type="match status" value="1"/>
</dbReference>
<accession>A0A346Y001</accession>
<evidence type="ECO:0000313" key="2">
    <source>
        <dbReference type="Proteomes" id="UP000264006"/>
    </source>
</evidence>
<evidence type="ECO:0000313" key="1">
    <source>
        <dbReference type="EMBL" id="AXV07798.1"/>
    </source>
</evidence>
<dbReference type="GO" id="GO:0019301">
    <property type="term" value="P:rhamnose catabolic process"/>
    <property type="evidence" value="ECO:0007669"/>
    <property type="project" value="TreeGrafter"/>
</dbReference>
<keyword evidence="2" id="KW-1185">Reference proteome</keyword>
<dbReference type="OrthoDB" id="9799608at2"/>
<proteinExistence type="predicted"/>
<dbReference type="InterPro" id="IPR008000">
    <property type="entry name" value="Rham/fucose_mutarotase"/>
</dbReference>
<name>A0A346Y001_9ACTN</name>